<keyword evidence="4" id="KW-1185">Reference proteome</keyword>
<dbReference type="Pfam" id="PF07238">
    <property type="entry name" value="PilZ"/>
    <property type="match status" value="1"/>
</dbReference>
<proteinExistence type="predicted"/>
<dbReference type="KEGG" id="dma:DMR_12690"/>
<reference evidence="3 4" key="1">
    <citation type="journal article" date="2009" name="Genome Res.">
        <title>Whole genome sequence of Desulfovibrio magneticus strain RS-1 revealed common gene clusters in magnetotactic bacteria.</title>
        <authorList>
            <person name="Nakazawa H."/>
            <person name="Arakaki A."/>
            <person name="Narita-Yamada S."/>
            <person name="Yashiro I."/>
            <person name="Jinno K."/>
            <person name="Aoki N."/>
            <person name="Tsuruyama A."/>
            <person name="Okamura Y."/>
            <person name="Tanikawa S."/>
            <person name="Fujita N."/>
            <person name="Takeyama H."/>
            <person name="Matsunaga T."/>
        </authorList>
    </citation>
    <scope>NUCLEOTIDE SEQUENCE [LARGE SCALE GENOMIC DNA]</scope>
    <source>
        <strain evidence="4">ATCC 700980 / DSM 13731 / RS-1</strain>
    </source>
</reference>
<dbReference type="Gene3D" id="2.40.10.220">
    <property type="entry name" value="predicted glycosyltransferase like domains"/>
    <property type="match status" value="1"/>
</dbReference>
<organism evidence="3 4">
    <name type="scientific">Solidesulfovibrio magneticus (strain ATCC 700980 / DSM 13731 / RS-1)</name>
    <name type="common">Desulfovibrio magneticus</name>
    <dbReference type="NCBI Taxonomy" id="573370"/>
    <lineage>
        <taxon>Bacteria</taxon>
        <taxon>Pseudomonadati</taxon>
        <taxon>Thermodesulfobacteriota</taxon>
        <taxon>Desulfovibrionia</taxon>
        <taxon>Desulfovibrionales</taxon>
        <taxon>Desulfovibrionaceae</taxon>
        <taxon>Solidesulfovibrio</taxon>
    </lineage>
</organism>
<dbReference type="eggNOG" id="ENOG502ZFS3">
    <property type="taxonomic scope" value="Bacteria"/>
</dbReference>
<dbReference type="Proteomes" id="UP000009071">
    <property type="component" value="Chromosome"/>
</dbReference>
<gene>
    <name evidence="3" type="ordered locus">DMR_12690</name>
</gene>
<evidence type="ECO:0000313" key="4">
    <source>
        <dbReference type="Proteomes" id="UP000009071"/>
    </source>
</evidence>
<dbReference type="AlphaFoldDB" id="C4XMG9"/>
<feature type="region of interest" description="Disordered" evidence="1">
    <location>
        <begin position="119"/>
        <end position="140"/>
    </location>
</feature>
<evidence type="ECO:0000256" key="1">
    <source>
        <dbReference type="SAM" id="MobiDB-lite"/>
    </source>
</evidence>
<evidence type="ECO:0000313" key="3">
    <source>
        <dbReference type="EMBL" id="BAH74760.1"/>
    </source>
</evidence>
<feature type="domain" description="PilZ" evidence="2">
    <location>
        <begin position="15"/>
        <end position="109"/>
    </location>
</feature>
<dbReference type="EMBL" id="AP010904">
    <property type="protein sequence ID" value="BAH74760.1"/>
    <property type="molecule type" value="Genomic_DNA"/>
</dbReference>
<protein>
    <recommendedName>
        <fullName evidence="2">PilZ domain-containing protein</fullName>
    </recommendedName>
</protein>
<dbReference type="RefSeq" id="WP_015859973.1">
    <property type="nucleotide sequence ID" value="NC_012796.1"/>
</dbReference>
<dbReference type="GO" id="GO:0035438">
    <property type="term" value="F:cyclic-di-GMP binding"/>
    <property type="evidence" value="ECO:0007669"/>
    <property type="project" value="InterPro"/>
</dbReference>
<sequence>MMDVTFELEGEVGKRAAHRERVRGLVARLDGEADGFVVHDVSASGLALVDPEARIAVGRDCRLALGIGPRELIDGLPARVVRRAEGGLTGLAFGELSLRQEAWLDKLVLEIQKRRIDLRKSRQDAENPEDKKTHRVDEKT</sequence>
<evidence type="ECO:0000259" key="2">
    <source>
        <dbReference type="Pfam" id="PF07238"/>
    </source>
</evidence>
<dbReference type="HOGENOM" id="CLU_130317_0_0_7"/>
<dbReference type="InterPro" id="IPR009875">
    <property type="entry name" value="PilZ_domain"/>
</dbReference>
<accession>C4XMG9</accession>
<name>C4XMG9_SOLM1</name>
<dbReference type="SUPFAM" id="SSF141371">
    <property type="entry name" value="PilZ domain-like"/>
    <property type="match status" value="1"/>
</dbReference>
<dbReference type="STRING" id="573370.DMR_12690"/>